<dbReference type="OrthoDB" id="9804207at2"/>
<comment type="cofactor">
    <cofactor evidence="8">
        <name>FMN</name>
        <dbReference type="ChEBI" id="CHEBI:58210"/>
    </cofactor>
    <text evidence="8">Binds 1 FMN per subunit.</text>
</comment>
<evidence type="ECO:0000256" key="3">
    <source>
        <dbReference type="ARBA" id="ARBA00022643"/>
    </source>
</evidence>
<dbReference type="InterPro" id="IPR000415">
    <property type="entry name" value="Nitroreductase-like"/>
</dbReference>
<dbReference type="InterPro" id="IPR052530">
    <property type="entry name" value="NAD(P)H_nitroreductase"/>
</dbReference>
<dbReference type="PANTHER" id="PTHR43821">
    <property type="entry name" value="NAD(P)H NITROREDUCTASE YDJA-RELATED"/>
    <property type="match status" value="1"/>
</dbReference>
<dbReference type="SUPFAM" id="SSF55469">
    <property type="entry name" value="FMN-dependent nitroreductase-like"/>
    <property type="match status" value="1"/>
</dbReference>
<dbReference type="EMBL" id="FOXM01000012">
    <property type="protein sequence ID" value="SFQ14224.1"/>
    <property type="molecule type" value="Genomic_DNA"/>
</dbReference>
<protein>
    <recommendedName>
        <fullName evidence="7">Putative NAD(P)H nitroreductase</fullName>
        <ecNumber evidence="7">1.-.-.-</ecNumber>
    </recommendedName>
</protein>
<dbReference type="InterPro" id="IPR026021">
    <property type="entry name" value="YdjA-like"/>
</dbReference>
<feature type="binding site" evidence="8">
    <location>
        <position position="35"/>
    </location>
    <ligand>
        <name>FMN</name>
        <dbReference type="ChEBI" id="CHEBI:58210"/>
        <note>ligand shared between dimeric partners</note>
    </ligand>
</feature>
<feature type="binding site" evidence="8">
    <location>
        <position position="39"/>
    </location>
    <ligand>
        <name>FMN</name>
        <dbReference type="ChEBI" id="CHEBI:58210"/>
        <note>ligand shared between dimeric partners</note>
    </ligand>
</feature>
<dbReference type="GO" id="GO:0016491">
    <property type="term" value="F:oxidoreductase activity"/>
    <property type="evidence" value="ECO:0007669"/>
    <property type="project" value="UniProtKB-UniRule"/>
</dbReference>
<dbReference type="Pfam" id="PF00881">
    <property type="entry name" value="Nitroreductase"/>
    <property type="match status" value="1"/>
</dbReference>
<organism evidence="10 11">
    <name type="scientific">Geopseudomonas sagittaria</name>
    <dbReference type="NCBI Taxonomy" id="1135990"/>
    <lineage>
        <taxon>Bacteria</taxon>
        <taxon>Pseudomonadati</taxon>
        <taxon>Pseudomonadota</taxon>
        <taxon>Gammaproteobacteria</taxon>
        <taxon>Pseudomonadales</taxon>
        <taxon>Pseudomonadaceae</taxon>
        <taxon>Geopseudomonas</taxon>
    </lineage>
</organism>
<dbReference type="AlphaFoldDB" id="A0A1I5W391"/>
<keyword evidence="6 7" id="KW-0520">NAD</keyword>
<reference evidence="11" key="1">
    <citation type="submission" date="2016-10" db="EMBL/GenBank/DDBJ databases">
        <authorList>
            <person name="Varghese N."/>
            <person name="Submissions S."/>
        </authorList>
    </citation>
    <scope>NUCLEOTIDE SEQUENCE [LARGE SCALE GENOMIC DNA]</scope>
    <source>
        <strain evidence="11">JCM 18195</strain>
    </source>
</reference>
<dbReference type="Gene3D" id="3.40.109.10">
    <property type="entry name" value="NADH Oxidase"/>
    <property type="match status" value="1"/>
</dbReference>
<keyword evidence="5 7" id="KW-0560">Oxidoreductase</keyword>
<evidence type="ECO:0000259" key="9">
    <source>
        <dbReference type="Pfam" id="PF00881"/>
    </source>
</evidence>
<keyword evidence="2 7" id="KW-0285">Flavoprotein</keyword>
<dbReference type="PIRSF" id="PIRSF000232">
    <property type="entry name" value="YdjA"/>
    <property type="match status" value="1"/>
</dbReference>
<gene>
    <name evidence="10" type="ORF">SAMN05216229_11273</name>
</gene>
<evidence type="ECO:0000256" key="8">
    <source>
        <dbReference type="PIRSR" id="PIRSR000232-1"/>
    </source>
</evidence>
<evidence type="ECO:0000256" key="1">
    <source>
        <dbReference type="ARBA" id="ARBA00007118"/>
    </source>
</evidence>
<accession>A0A1I5W391</accession>
<feature type="binding site" description="in other chain" evidence="8">
    <location>
        <begin position="133"/>
        <end position="135"/>
    </location>
    <ligand>
        <name>FMN</name>
        <dbReference type="ChEBI" id="CHEBI:58210"/>
        <note>ligand shared between dimeric partners</note>
    </ligand>
</feature>
<dbReference type="Proteomes" id="UP000243084">
    <property type="component" value="Unassembled WGS sequence"/>
</dbReference>
<evidence type="ECO:0000313" key="11">
    <source>
        <dbReference type="Proteomes" id="UP000243084"/>
    </source>
</evidence>
<dbReference type="PANTHER" id="PTHR43821:SF1">
    <property type="entry name" value="NAD(P)H NITROREDUCTASE YDJA-RELATED"/>
    <property type="match status" value="1"/>
</dbReference>
<proteinExistence type="inferred from homology"/>
<dbReference type="CDD" id="cd02135">
    <property type="entry name" value="YdjA-like"/>
    <property type="match status" value="1"/>
</dbReference>
<keyword evidence="4 7" id="KW-0521">NADP</keyword>
<dbReference type="RefSeq" id="WP_092432886.1">
    <property type="nucleotide sequence ID" value="NZ_FOXM01000012.1"/>
</dbReference>
<evidence type="ECO:0000256" key="4">
    <source>
        <dbReference type="ARBA" id="ARBA00022857"/>
    </source>
</evidence>
<dbReference type="InterPro" id="IPR029479">
    <property type="entry name" value="Nitroreductase"/>
</dbReference>
<keyword evidence="3 7" id="KW-0288">FMN</keyword>
<dbReference type="EC" id="1.-.-.-" evidence="7"/>
<comment type="similarity">
    <text evidence="1 7">Belongs to the nitroreductase family.</text>
</comment>
<feature type="binding site" description="in other chain" evidence="8">
    <location>
        <begin position="10"/>
        <end position="12"/>
    </location>
    <ligand>
        <name>FMN</name>
        <dbReference type="ChEBI" id="CHEBI:58210"/>
        <note>ligand shared between dimeric partners</note>
    </ligand>
</feature>
<evidence type="ECO:0000313" key="10">
    <source>
        <dbReference type="EMBL" id="SFQ14224.1"/>
    </source>
</evidence>
<evidence type="ECO:0000256" key="7">
    <source>
        <dbReference type="PIRNR" id="PIRNR000232"/>
    </source>
</evidence>
<evidence type="ECO:0000256" key="5">
    <source>
        <dbReference type="ARBA" id="ARBA00023002"/>
    </source>
</evidence>
<name>A0A1I5W391_9GAMM</name>
<feature type="domain" description="Nitroreductase" evidence="9">
    <location>
        <begin position="9"/>
        <end position="163"/>
    </location>
</feature>
<keyword evidence="11" id="KW-1185">Reference proteome</keyword>
<evidence type="ECO:0000256" key="2">
    <source>
        <dbReference type="ARBA" id="ARBA00022630"/>
    </source>
</evidence>
<sequence length="194" mass="20743">MEALEALLNRVSVARLDEPAPTPAQRELLFRAALRAPDHGQLRPWRFLTVEGAAREQLGELFVRAQLARDPAAPAAALDKARAMPLRAPLLVVAIACLKVHPKVPESEQLLAAGCAVHGLLLAAHVQGIGAVWRTGELAYDATVHAGLNLADSERIIGFIYLGTPAGELRKPQPLQPADFVAAWPSGLGAEVER</sequence>
<evidence type="ECO:0000256" key="6">
    <source>
        <dbReference type="ARBA" id="ARBA00023027"/>
    </source>
</evidence>